<proteinExistence type="predicted"/>
<gene>
    <name evidence="2" type="ORF">PGQ11_009669</name>
</gene>
<name>A0ABR2IIR3_9PEZI</name>
<comment type="caution">
    <text evidence="2">The sequence shown here is derived from an EMBL/GenBank/DDBJ whole genome shotgun (WGS) entry which is preliminary data.</text>
</comment>
<feature type="region of interest" description="Disordered" evidence="1">
    <location>
        <begin position="248"/>
        <end position="278"/>
    </location>
</feature>
<evidence type="ECO:0000313" key="3">
    <source>
        <dbReference type="Proteomes" id="UP001390339"/>
    </source>
</evidence>
<protein>
    <submittedName>
        <fullName evidence="2">Uncharacterized protein</fullName>
    </submittedName>
</protein>
<accession>A0ABR2IIR3</accession>
<dbReference type="Proteomes" id="UP001390339">
    <property type="component" value="Unassembled WGS sequence"/>
</dbReference>
<keyword evidence="3" id="KW-1185">Reference proteome</keyword>
<evidence type="ECO:0000313" key="2">
    <source>
        <dbReference type="EMBL" id="KAK8863434.1"/>
    </source>
</evidence>
<sequence length="382" mass="42849">MEPVSLTILGALGSIATIFNQGSQLVKKYRNRKHKKERKKVVENKILQKSAKRCHKCNKKAYHDTRLFCSRKVRFEDEIARSQFKVTEKKVKKWIDMALASSKDETSIVFPKAYLLRADAEEIQSSIDNNIAGLYQRLMQASPIPTMGYPSPIIHLRNTGLERPGIYSELIDLRITPTNNSLGYFAHPNGNHGSLVPSLYSNPDFLLSPVGLRHTHMGDGGIQPTYTHPGSSNLIDYPGWGQAVNTQESSRAVGGYRGEDSDKEQTSSSEDSSDSDIGAQFCKHPDIAKRSSRWHYKCHKCGWKGEIKYPMIIKYNYDLTIRAVAKSHALGQNNKFICRVCLAVKSYSGFEACLTKHGIKKIKKAYPSGSMRYCGDSESDSC</sequence>
<dbReference type="EMBL" id="JAPCWZ010000005">
    <property type="protein sequence ID" value="KAK8863434.1"/>
    <property type="molecule type" value="Genomic_DNA"/>
</dbReference>
<reference evidence="2 3" key="1">
    <citation type="journal article" date="2024" name="IMA Fungus">
        <title>Apiospora arundinis, a panoply of carbohydrate-active enzymes and secondary metabolites.</title>
        <authorList>
            <person name="Sorensen T."/>
            <person name="Petersen C."/>
            <person name="Muurmann A.T."/>
            <person name="Christiansen J.V."/>
            <person name="Brundto M.L."/>
            <person name="Overgaard C.K."/>
            <person name="Boysen A.T."/>
            <person name="Wollenberg R.D."/>
            <person name="Larsen T.O."/>
            <person name="Sorensen J.L."/>
            <person name="Nielsen K.L."/>
            <person name="Sondergaard T.E."/>
        </authorList>
    </citation>
    <scope>NUCLEOTIDE SEQUENCE [LARGE SCALE GENOMIC DNA]</scope>
    <source>
        <strain evidence="2 3">AAU 773</strain>
    </source>
</reference>
<organism evidence="2 3">
    <name type="scientific">Apiospora arundinis</name>
    <dbReference type="NCBI Taxonomy" id="335852"/>
    <lineage>
        <taxon>Eukaryota</taxon>
        <taxon>Fungi</taxon>
        <taxon>Dikarya</taxon>
        <taxon>Ascomycota</taxon>
        <taxon>Pezizomycotina</taxon>
        <taxon>Sordariomycetes</taxon>
        <taxon>Xylariomycetidae</taxon>
        <taxon>Amphisphaeriales</taxon>
        <taxon>Apiosporaceae</taxon>
        <taxon>Apiospora</taxon>
    </lineage>
</organism>
<evidence type="ECO:0000256" key="1">
    <source>
        <dbReference type="SAM" id="MobiDB-lite"/>
    </source>
</evidence>